<sequence>MYQIPLWAWALLPVILLIQAFWIFQDAKRRGLNPWPWGALGLLNFPGSLITYLLVVSLIERRKRR</sequence>
<gene>
    <name evidence="2" type="ORF">IMF26_04980</name>
</gene>
<name>A0AAT9LEZ1_9FIRM</name>
<dbReference type="EMBL" id="CP062796">
    <property type="protein sequence ID" value="QUL99586.1"/>
    <property type="molecule type" value="Genomic_DNA"/>
</dbReference>
<keyword evidence="1" id="KW-0812">Transmembrane</keyword>
<keyword evidence="1" id="KW-0472">Membrane</keyword>
<feature type="transmembrane region" description="Helical" evidence="1">
    <location>
        <begin position="37"/>
        <end position="59"/>
    </location>
</feature>
<keyword evidence="1" id="KW-1133">Transmembrane helix</keyword>
<dbReference type="KEGG" id="fcz:IMF26_04980"/>
<feature type="transmembrane region" description="Helical" evidence="1">
    <location>
        <begin position="7"/>
        <end position="25"/>
    </location>
</feature>
<reference evidence="2" key="2">
    <citation type="journal article" date="2023" name="Biology">
        <title>Prokaryotic Life Associated with Coal-Fire Gas Vents Revealed by Metagenomics.</title>
        <authorList>
            <person name="Kadnikov V.V."/>
            <person name="Mardanov A.V."/>
            <person name="Beletsky A.V."/>
            <person name="Karnachuk O.V."/>
            <person name="Ravin N.V."/>
        </authorList>
    </citation>
    <scope>NUCLEOTIDE SEQUENCE</scope>
    <source>
        <strain evidence="2">Bu02</strain>
    </source>
</reference>
<evidence type="ECO:0000313" key="2">
    <source>
        <dbReference type="EMBL" id="QUL99586.1"/>
    </source>
</evidence>
<organism evidence="2">
    <name type="scientific">Candidatus Fermentithermobacillus carboniphilus</name>
    <dbReference type="NCBI Taxonomy" id="3085328"/>
    <lineage>
        <taxon>Bacteria</taxon>
        <taxon>Bacillati</taxon>
        <taxon>Bacillota</taxon>
        <taxon>Candidatus Fermentithermobacillia</taxon>
        <taxon>Candidatus Fermentithermobacillales</taxon>
        <taxon>Candidatus Fermentithermobacillaceae</taxon>
        <taxon>Candidatus Fermentithermobacillus</taxon>
    </lineage>
</organism>
<dbReference type="AlphaFoldDB" id="A0AAT9LEZ1"/>
<evidence type="ECO:0000256" key="1">
    <source>
        <dbReference type="SAM" id="Phobius"/>
    </source>
</evidence>
<accession>A0AAT9LEZ1</accession>
<protein>
    <submittedName>
        <fullName evidence="2">SigmaY antisigma factor component</fullName>
    </submittedName>
</protein>
<reference evidence="2" key="1">
    <citation type="submission" date="2020-10" db="EMBL/GenBank/DDBJ databases">
        <authorList>
            <person name="Kadnikov V."/>
            <person name="Beletsky A.V."/>
            <person name="Mardanov A.V."/>
            <person name="Karnachuk O.V."/>
            <person name="Ravin N.V."/>
        </authorList>
    </citation>
    <scope>NUCLEOTIDE SEQUENCE</scope>
    <source>
        <strain evidence="2">Bu02</strain>
    </source>
</reference>
<proteinExistence type="predicted"/>